<dbReference type="PANTHER" id="PTHR47256:SF1">
    <property type="entry name" value="ZN(II)2CYS6 TRANSCRIPTION FACTOR (EUROFUNG)"/>
    <property type="match status" value="1"/>
</dbReference>
<dbReference type="CDD" id="cd12148">
    <property type="entry name" value="fungal_TF_MHR"/>
    <property type="match status" value="1"/>
</dbReference>
<dbReference type="Pfam" id="PF00172">
    <property type="entry name" value="Zn_clus"/>
    <property type="match status" value="1"/>
</dbReference>
<comment type="caution">
    <text evidence="4">The sequence shown here is derived from an EMBL/GenBank/DDBJ whole genome shotgun (WGS) entry which is preliminary data.</text>
</comment>
<keyword evidence="1" id="KW-0539">Nucleus</keyword>
<dbReference type="PROSITE" id="PS50048">
    <property type="entry name" value="ZN2_CY6_FUNGAL_2"/>
    <property type="match status" value="1"/>
</dbReference>
<dbReference type="EMBL" id="MU866000">
    <property type="protein sequence ID" value="KAK4443077.1"/>
    <property type="molecule type" value="Genomic_DNA"/>
</dbReference>
<dbReference type="PROSITE" id="PS00463">
    <property type="entry name" value="ZN2_CY6_FUNGAL_1"/>
    <property type="match status" value="1"/>
</dbReference>
<evidence type="ECO:0000256" key="2">
    <source>
        <dbReference type="SAM" id="MobiDB-lite"/>
    </source>
</evidence>
<feature type="domain" description="Zn(2)-C6 fungal-type" evidence="3">
    <location>
        <begin position="75"/>
        <end position="105"/>
    </location>
</feature>
<gene>
    <name evidence="4" type="ORF">QBC34DRAFT_311736</name>
</gene>
<feature type="compositionally biased region" description="Low complexity" evidence="2">
    <location>
        <begin position="19"/>
        <end position="28"/>
    </location>
</feature>
<name>A0AAV9G6S3_9PEZI</name>
<dbReference type="GO" id="GO:0008270">
    <property type="term" value="F:zinc ion binding"/>
    <property type="evidence" value="ECO:0007669"/>
    <property type="project" value="InterPro"/>
</dbReference>
<dbReference type="InterPro" id="IPR036864">
    <property type="entry name" value="Zn2-C6_fun-type_DNA-bd_sf"/>
</dbReference>
<dbReference type="InterPro" id="IPR001138">
    <property type="entry name" value="Zn2Cys6_DnaBD"/>
</dbReference>
<keyword evidence="5" id="KW-1185">Reference proteome</keyword>
<dbReference type="Proteomes" id="UP001321760">
    <property type="component" value="Unassembled WGS sequence"/>
</dbReference>
<reference evidence="4" key="1">
    <citation type="journal article" date="2023" name="Mol. Phylogenet. Evol.">
        <title>Genome-scale phylogeny and comparative genomics of the fungal order Sordariales.</title>
        <authorList>
            <person name="Hensen N."/>
            <person name="Bonometti L."/>
            <person name="Westerberg I."/>
            <person name="Brannstrom I.O."/>
            <person name="Guillou S."/>
            <person name="Cros-Aarteil S."/>
            <person name="Calhoun S."/>
            <person name="Haridas S."/>
            <person name="Kuo A."/>
            <person name="Mondo S."/>
            <person name="Pangilinan J."/>
            <person name="Riley R."/>
            <person name="LaButti K."/>
            <person name="Andreopoulos B."/>
            <person name="Lipzen A."/>
            <person name="Chen C."/>
            <person name="Yan M."/>
            <person name="Daum C."/>
            <person name="Ng V."/>
            <person name="Clum A."/>
            <person name="Steindorff A."/>
            <person name="Ohm R.A."/>
            <person name="Martin F."/>
            <person name="Silar P."/>
            <person name="Natvig D.O."/>
            <person name="Lalanne C."/>
            <person name="Gautier V."/>
            <person name="Ament-Velasquez S.L."/>
            <person name="Kruys A."/>
            <person name="Hutchinson M.I."/>
            <person name="Powell A.J."/>
            <person name="Barry K."/>
            <person name="Miller A.N."/>
            <person name="Grigoriev I.V."/>
            <person name="Debuchy R."/>
            <person name="Gladieux P."/>
            <person name="Hiltunen Thoren M."/>
            <person name="Johannesson H."/>
        </authorList>
    </citation>
    <scope>NUCLEOTIDE SEQUENCE</scope>
    <source>
        <strain evidence="4">PSN243</strain>
    </source>
</reference>
<evidence type="ECO:0000259" key="3">
    <source>
        <dbReference type="PROSITE" id="PS50048"/>
    </source>
</evidence>
<dbReference type="PANTHER" id="PTHR47256">
    <property type="entry name" value="ZN(II)2CYS6 TRANSCRIPTION FACTOR (EUROFUNG)-RELATED"/>
    <property type="match status" value="1"/>
</dbReference>
<dbReference type="AlphaFoldDB" id="A0AAV9G6S3"/>
<dbReference type="SUPFAM" id="SSF57701">
    <property type="entry name" value="Zn2/Cys6 DNA-binding domain"/>
    <property type="match status" value="1"/>
</dbReference>
<accession>A0AAV9G6S3</accession>
<dbReference type="InterPro" id="IPR053187">
    <property type="entry name" value="Notoamide_regulator"/>
</dbReference>
<organism evidence="4 5">
    <name type="scientific">Podospora aff. communis PSN243</name>
    <dbReference type="NCBI Taxonomy" id="3040156"/>
    <lineage>
        <taxon>Eukaryota</taxon>
        <taxon>Fungi</taxon>
        <taxon>Dikarya</taxon>
        <taxon>Ascomycota</taxon>
        <taxon>Pezizomycotina</taxon>
        <taxon>Sordariomycetes</taxon>
        <taxon>Sordariomycetidae</taxon>
        <taxon>Sordariales</taxon>
        <taxon>Podosporaceae</taxon>
        <taxon>Podospora</taxon>
    </lineage>
</organism>
<dbReference type="Gene3D" id="4.10.240.10">
    <property type="entry name" value="Zn(2)-C6 fungal-type DNA-binding domain"/>
    <property type="match status" value="1"/>
</dbReference>
<feature type="region of interest" description="Disordered" evidence="2">
    <location>
        <begin position="1"/>
        <end position="51"/>
    </location>
</feature>
<protein>
    <recommendedName>
        <fullName evidence="3">Zn(2)-C6 fungal-type domain-containing protein</fullName>
    </recommendedName>
</protein>
<reference evidence="4" key="2">
    <citation type="submission" date="2023-05" db="EMBL/GenBank/DDBJ databases">
        <authorList>
            <consortium name="Lawrence Berkeley National Laboratory"/>
            <person name="Steindorff A."/>
            <person name="Hensen N."/>
            <person name="Bonometti L."/>
            <person name="Westerberg I."/>
            <person name="Brannstrom I.O."/>
            <person name="Guillou S."/>
            <person name="Cros-Aarteil S."/>
            <person name="Calhoun S."/>
            <person name="Haridas S."/>
            <person name="Kuo A."/>
            <person name="Mondo S."/>
            <person name="Pangilinan J."/>
            <person name="Riley R."/>
            <person name="Labutti K."/>
            <person name="Andreopoulos B."/>
            <person name="Lipzen A."/>
            <person name="Chen C."/>
            <person name="Yanf M."/>
            <person name="Daum C."/>
            <person name="Ng V."/>
            <person name="Clum A."/>
            <person name="Ohm R."/>
            <person name="Martin F."/>
            <person name="Silar P."/>
            <person name="Natvig D."/>
            <person name="Lalanne C."/>
            <person name="Gautier V."/>
            <person name="Ament-Velasquez S.L."/>
            <person name="Kruys A."/>
            <person name="Hutchinson M.I."/>
            <person name="Powell A.J."/>
            <person name="Barry K."/>
            <person name="Miller A.N."/>
            <person name="Grigoriev I.V."/>
            <person name="Debuchy R."/>
            <person name="Gladieux P."/>
            <person name="Thoren M.H."/>
            <person name="Johannesson H."/>
        </authorList>
    </citation>
    <scope>NUCLEOTIDE SEQUENCE</scope>
    <source>
        <strain evidence="4">PSN243</strain>
    </source>
</reference>
<proteinExistence type="predicted"/>
<dbReference type="CDD" id="cd00067">
    <property type="entry name" value="GAL4"/>
    <property type="match status" value="1"/>
</dbReference>
<feature type="compositionally biased region" description="Pro residues" evidence="2">
    <location>
        <begin position="1"/>
        <end position="18"/>
    </location>
</feature>
<dbReference type="GO" id="GO:0000981">
    <property type="term" value="F:DNA-binding transcription factor activity, RNA polymerase II-specific"/>
    <property type="evidence" value="ECO:0007669"/>
    <property type="project" value="InterPro"/>
</dbReference>
<dbReference type="SMART" id="SM00066">
    <property type="entry name" value="GAL4"/>
    <property type="match status" value="1"/>
</dbReference>
<evidence type="ECO:0000313" key="5">
    <source>
        <dbReference type="Proteomes" id="UP001321760"/>
    </source>
</evidence>
<evidence type="ECO:0000313" key="4">
    <source>
        <dbReference type="EMBL" id="KAK4443077.1"/>
    </source>
</evidence>
<sequence length="760" mass="86014">MIVAPRPPQLQPRPPRPPQLLQAAPQQPGSGARRILPAGPPPREGISINGAAGPVNGALRSKIVVPPKNVHVKGACDTCRTRKIKCSGGRPKCVACDRNGATCNYVAGPSETHSQALKRKVDQLEEEKSVYHELTELIRKMPERESTEVVRRLRAGDDVATIVRQVKTGCLLLQLALSPETRFRYTFPYVIDMPVTLRRPDNPYIGSSLFEASYSNSPSPPPEKLPDQHQCVYMKPYHVAEVVDSRLSKIRASRWTFITDDDELFRNLLRAYILHEHTTYPYIHLDSFLDGMVSGDERFCTSLMVNTIMASACHCYQAIPDRHKFWKPSSLAYQFLAEARRLWELEIKEEPKLTTAMAGVLLNIEYNHNGMDSLGYNFLAQAVTMSEHLGLFDPELQKSIESKRLRTAWEFFSWSIFSWSTVQAYYFFRYPVIKNPPLTPLPDPATNRSFYGEVWLLYPVSPAPIPAEHGHTTKSLTELHVILHAMSCRAFCDGSSTRKLSWEEAMEFKQMLDNWFETLPPVLSPKSVVFPWHIKLHTAYDAAIYTLFNSLVARDTLPSISSLASLPPNVPITTAGEIAAQAIMRLETLVRLYYLRHSFSSCDSFLGYYLSVLTRATLETMSPRSDKLPLDPQQIRTLRSTVLLCLKGVNEQSRNNYISEVVYRVLKSGLSPDDLEALEANVNLFEWSEDDMFVAKQCRSQWPMPGVKVYDNPRQAGMDISLQQLVSRTEGMTLEEETGRRRREGKGVKVGRVVEIEDSD</sequence>
<evidence type="ECO:0000256" key="1">
    <source>
        <dbReference type="ARBA" id="ARBA00023242"/>
    </source>
</evidence>